<dbReference type="PROSITE" id="PS51379">
    <property type="entry name" value="4FE4S_FER_2"/>
    <property type="match status" value="1"/>
</dbReference>
<dbReference type="Pfam" id="PF13183">
    <property type="entry name" value="Fer4_8"/>
    <property type="match status" value="1"/>
</dbReference>
<evidence type="ECO:0000256" key="3">
    <source>
        <dbReference type="ARBA" id="ARBA00022630"/>
    </source>
</evidence>
<evidence type="ECO:0000259" key="12">
    <source>
        <dbReference type="PROSITE" id="PS51387"/>
    </source>
</evidence>
<dbReference type="InterPro" id="IPR016164">
    <property type="entry name" value="FAD-linked_Oxase-like_C"/>
</dbReference>
<comment type="caution">
    <text evidence="13">The sequence shown here is derived from an EMBL/GenBank/DDBJ whole genome shotgun (WGS) entry which is preliminary data.</text>
</comment>
<dbReference type="FunFam" id="1.10.45.10:FF:000001">
    <property type="entry name" value="D-lactate dehydrogenase mitochondrial"/>
    <property type="match status" value="1"/>
</dbReference>
<feature type="domain" description="4Fe-4S ferredoxin-type" evidence="11">
    <location>
        <begin position="535"/>
        <end position="565"/>
    </location>
</feature>
<dbReference type="GO" id="GO:0051536">
    <property type="term" value="F:iron-sulfur cluster binding"/>
    <property type="evidence" value="ECO:0007669"/>
    <property type="project" value="UniProtKB-KW"/>
</dbReference>
<dbReference type="GO" id="GO:0071949">
    <property type="term" value="F:FAD binding"/>
    <property type="evidence" value="ECO:0007669"/>
    <property type="project" value="InterPro"/>
</dbReference>
<dbReference type="SUPFAM" id="SSF56176">
    <property type="entry name" value="FAD-binding/transporter-associated domain-like"/>
    <property type="match status" value="1"/>
</dbReference>
<name>K6Y4P6_9ALTE</name>
<comment type="cofactor">
    <cofactor evidence="1">
        <name>FAD</name>
        <dbReference type="ChEBI" id="CHEBI:57692"/>
    </cofactor>
</comment>
<proteinExistence type="inferred from homology"/>
<dbReference type="EMBL" id="BAEO01000027">
    <property type="protein sequence ID" value="GAC18916.1"/>
    <property type="molecule type" value="Genomic_DNA"/>
</dbReference>
<dbReference type="EC" id="1.1.2.4" evidence="10"/>
<keyword evidence="6" id="KW-0809">Transit peptide</keyword>
<dbReference type="Gene3D" id="1.10.45.10">
    <property type="entry name" value="Vanillyl-alcohol Oxidase, Chain A, domain 4"/>
    <property type="match status" value="1"/>
</dbReference>
<keyword evidence="7" id="KW-0560">Oxidoreductase</keyword>
<dbReference type="Proteomes" id="UP000006327">
    <property type="component" value="Unassembled WGS sequence"/>
</dbReference>
<feature type="domain" description="FAD-binding PCMH-type" evidence="12">
    <location>
        <begin position="40"/>
        <end position="268"/>
    </location>
</feature>
<dbReference type="InterPro" id="IPR006094">
    <property type="entry name" value="Oxid_FAD_bind_N"/>
</dbReference>
<dbReference type="PROSITE" id="PS00198">
    <property type="entry name" value="4FE4S_FER_1"/>
    <property type="match status" value="1"/>
</dbReference>
<evidence type="ECO:0000259" key="11">
    <source>
        <dbReference type="PROSITE" id="PS51379"/>
    </source>
</evidence>
<evidence type="ECO:0000256" key="7">
    <source>
        <dbReference type="ARBA" id="ARBA00023002"/>
    </source>
</evidence>
<accession>K6Y4P6</accession>
<dbReference type="InterPro" id="IPR004017">
    <property type="entry name" value="Cys_rich_dom"/>
</dbReference>
<dbReference type="InterPro" id="IPR036318">
    <property type="entry name" value="FAD-bd_PCMH-like_sf"/>
</dbReference>
<dbReference type="PROSITE" id="PS51387">
    <property type="entry name" value="FAD_PCMH"/>
    <property type="match status" value="1"/>
</dbReference>
<evidence type="ECO:0000256" key="6">
    <source>
        <dbReference type="ARBA" id="ARBA00022946"/>
    </source>
</evidence>
<evidence type="ECO:0000256" key="1">
    <source>
        <dbReference type="ARBA" id="ARBA00001974"/>
    </source>
</evidence>
<dbReference type="Gene3D" id="3.30.43.10">
    <property type="entry name" value="Uridine Diphospho-n-acetylenolpyruvylglucosamine Reductase, domain 2"/>
    <property type="match status" value="1"/>
</dbReference>
<sequence>MMMSTQISIFTAAVAQILKPQGIITEYSKRYAYGTDASFYQLTPQLVLIVSNLSQLIQIVKLANSYQVAITFRAAGTSLSGQAVTDSVLIMLSDDWVEFQIHEQGHKITLQPGIIGAKANEILKPFGRKIGPDPASINSCKIGGIAANNSSGMCCGVLQNSYHTVADMTIIFADGTELNTACEQSCGSFLSTHQSLIEQLLELSASLNNNTELKQKVIQKYRLKNTTGYGINALIDFSDPIEMIKHLMIGSEGTLGFIADISLHTVEDNPFKSTGFFIFSSTKLACQLIEQLADLDVNALELLDKGALMSVAEHDIMPKAIAEFPVDSVALLIEIQESSLQLLNDKVLSVTQKIQSFDHALLAQIAFDSDALRNQALWNIRKGTFPAVGAMRDPGTTVIIEDVAFPLASLATGIVELHKLFQQYGYQEAIIFGHALAGNLHFVFTQAFDTAEKIQRYDAFMVAVANLVAVQLSGSLKAEHGTGRNMAPFVELEWGADAYQIMKALKEVFDPLNILNPGVIINDDDKAHIRDLKIMPVTHDIIDKCIECGFCESVCPSQGFTYTPRQRISVRRRIEHLKHTISESEASPAAKDSLAVLKDQYHQLQHDYQFLGIDSCAATGLCEMQCPVGINTGDFIKALRKEDHQRSAVKKQLANVSAKHLSTVTKIASLGLSAVSKGKALVGESSVTKGFQFLNKYSAGFVPLYFSSWPKGEGKLKTGFYPSSNPRLRQNSQDNKVIYFPACAGRVFAPPSGGVANSLSQVVVSVLNKAGFDVVIPFESPSLCCGMAFSSKGDEKNATEKLSQTHGVFIDYSENGKYPIITDASACALSLKQGEHGLKIYESAEFVSDFILPHLQVSSKKDHVLLHVTCSSKRGNIEQQLVNIANHCAHKVEIPADISCCGFAGDKGFYQPELNQHALRHLKKQRPDDCIVGYSNNRSCEIGLTRHSEIPYQSILYLLDEVSKPLPNLISEVKNTV</sequence>
<dbReference type="InterPro" id="IPR016166">
    <property type="entry name" value="FAD-bd_PCMH"/>
</dbReference>
<protein>
    <recommendedName>
        <fullName evidence="10">D-lactate dehydrogenase (cytochrome)</fullName>
        <ecNumber evidence="10">1.1.2.4</ecNumber>
    </recommendedName>
</protein>
<dbReference type="eggNOG" id="COG0277">
    <property type="taxonomic scope" value="Bacteria"/>
</dbReference>
<evidence type="ECO:0000256" key="9">
    <source>
        <dbReference type="ARBA" id="ARBA00023014"/>
    </source>
</evidence>
<dbReference type="SUPFAM" id="SSF55103">
    <property type="entry name" value="FAD-linked oxidases, C-terminal domain"/>
    <property type="match status" value="1"/>
</dbReference>
<keyword evidence="5" id="KW-0274">FAD</keyword>
<keyword evidence="14" id="KW-1185">Reference proteome</keyword>
<comment type="similarity">
    <text evidence="2">Belongs to the FAD-binding oxidoreductase/transferase type 4 family.</text>
</comment>
<evidence type="ECO:0000256" key="5">
    <source>
        <dbReference type="ARBA" id="ARBA00022827"/>
    </source>
</evidence>
<dbReference type="InterPro" id="IPR016171">
    <property type="entry name" value="Vanillyl_alc_oxidase_C-sub2"/>
</dbReference>
<evidence type="ECO:0000313" key="13">
    <source>
        <dbReference type="EMBL" id="GAC18916.1"/>
    </source>
</evidence>
<evidence type="ECO:0000313" key="14">
    <source>
        <dbReference type="Proteomes" id="UP000006327"/>
    </source>
</evidence>
<keyword evidence="8" id="KW-0408">Iron</keyword>
<gene>
    <name evidence="13" type="ORF">GARC_1949</name>
</gene>
<dbReference type="STRING" id="493475.GARC_1949"/>
<evidence type="ECO:0000256" key="10">
    <source>
        <dbReference type="ARBA" id="ARBA00038897"/>
    </source>
</evidence>
<evidence type="ECO:0000256" key="2">
    <source>
        <dbReference type="ARBA" id="ARBA00008000"/>
    </source>
</evidence>
<dbReference type="GO" id="GO:0008720">
    <property type="term" value="F:D-lactate dehydrogenase (NAD+) activity"/>
    <property type="evidence" value="ECO:0007669"/>
    <property type="project" value="TreeGrafter"/>
</dbReference>
<dbReference type="eggNOG" id="COG0479">
    <property type="taxonomic scope" value="Bacteria"/>
</dbReference>
<dbReference type="Gene3D" id="1.10.1060.10">
    <property type="entry name" value="Alpha-helical ferredoxin"/>
    <property type="match status" value="1"/>
</dbReference>
<dbReference type="GO" id="GO:0004458">
    <property type="term" value="F:D-lactate dehydrogenase (cytochrome) activity"/>
    <property type="evidence" value="ECO:0007669"/>
    <property type="project" value="UniProtKB-EC"/>
</dbReference>
<dbReference type="InterPro" id="IPR004113">
    <property type="entry name" value="FAD-bd_oxidored_4_C"/>
</dbReference>
<dbReference type="InterPro" id="IPR016167">
    <property type="entry name" value="FAD-bd_PCMH_sub1"/>
</dbReference>
<keyword evidence="9" id="KW-0411">Iron-sulfur</keyword>
<dbReference type="Pfam" id="PF01565">
    <property type="entry name" value="FAD_binding_4"/>
    <property type="match status" value="1"/>
</dbReference>
<dbReference type="PANTHER" id="PTHR11748">
    <property type="entry name" value="D-LACTATE DEHYDROGENASE"/>
    <property type="match status" value="1"/>
</dbReference>
<dbReference type="RefSeq" id="WP_007619211.1">
    <property type="nucleotide sequence ID" value="NZ_BAEO01000027.1"/>
</dbReference>
<dbReference type="SUPFAM" id="SSF46548">
    <property type="entry name" value="alpha-helical ferredoxin"/>
    <property type="match status" value="1"/>
</dbReference>
<dbReference type="PANTHER" id="PTHR11748:SF111">
    <property type="entry name" value="D-LACTATE DEHYDROGENASE, MITOCHONDRIAL-RELATED"/>
    <property type="match status" value="1"/>
</dbReference>
<keyword evidence="4" id="KW-0479">Metal-binding</keyword>
<dbReference type="Pfam" id="PF02913">
    <property type="entry name" value="FAD-oxidase_C"/>
    <property type="match status" value="1"/>
</dbReference>
<dbReference type="Pfam" id="PF02754">
    <property type="entry name" value="CCG"/>
    <property type="match status" value="2"/>
</dbReference>
<evidence type="ECO:0000256" key="8">
    <source>
        <dbReference type="ARBA" id="ARBA00023004"/>
    </source>
</evidence>
<reference evidence="13 14" key="1">
    <citation type="journal article" date="2017" name="Antonie Van Leeuwenhoek">
        <title>Rhizobium rhizosphaerae sp. nov., a novel species isolated from rice rhizosphere.</title>
        <authorList>
            <person name="Zhao J.J."/>
            <person name="Zhang J."/>
            <person name="Zhang R.J."/>
            <person name="Zhang C.W."/>
            <person name="Yin H.Q."/>
            <person name="Zhang X.X."/>
        </authorList>
    </citation>
    <scope>NUCLEOTIDE SEQUENCE [LARGE SCALE GENOMIC DNA]</scope>
    <source>
        <strain evidence="13 14">BSs20135</strain>
    </source>
</reference>
<dbReference type="eggNOG" id="COG0247">
    <property type="taxonomic scope" value="Bacteria"/>
</dbReference>
<dbReference type="InterPro" id="IPR017896">
    <property type="entry name" value="4Fe4S_Fe-S-bd"/>
</dbReference>
<dbReference type="InterPro" id="IPR017900">
    <property type="entry name" value="4Fe4S_Fe_S_CS"/>
</dbReference>
<evidence type="ECO:0000256" key="4">
    <source>
        <dbReference type="ARBA" id="ARBA00022723"/>
    </source>
</evidence>
<dbReference type="InterPro" id="IPR016169">
    <property type="entry name" value="FAD-bd_PCMH_sub2"/>
</dbReference>
<dbReference type="GO" id="GO:1903457">
    <property type="term" value="P:lactate catabolic process"/>
    <property type="evidence" value="ECO:0007669"/>
    <property type="project" value="TreeGrafter"/>
</dbReference>
<keyword evidence="3" id="KW-0285">Flavoprotein</keyword>
<organism evidence="13 14">
    <name type="scientific">Paraglaciecola arctica BSs20135</name>
    <dbReference type="NCBI Taxonomy" id="493475"/>
    <lineage>
        <taxon>Bacteria</taxon>
        <taxon>Pseudomonadati</taxon>
        <taxon>Pseudomonadota</taxon>
        <taxon>Gammaproteobacteria</taxon>
        <taxon>Alteromonadales</taxon>
        <taxon>Alteromonadaceae</taxon>
        <taxon>Paraglaciecola</taxon>
    </lineage>
</organism>
<dbReference type="InterPro" id="IPR009051">
    <property type="entry name" value="Helical_ferredxn"/>
</dbReference>
<dbReference type="Gene3D" id="3.30.70.2740">
    <property type="match status" value="1"/>
</dbReference>
<dbReference type="AlphaFoldDB" id="K6Y4P6"/>
<dbReference type="GO" id="GO:0046872">
    <property type="term" value="F:metal ion binding"/>
    <property type="evidence" value="ECO:0007669"/>
    <property type="project" value="UniProtKB-KW"/>
</dbReference>
<dbReference type="Gene3D" id="3.30.465.10">
    <property type="match status" value="1"/>
</dbReference>